<comment type="caution">
    <text evidence="1">The sequence shown here is derived from an EMBL/GenBank/DDBJ whole genome shotgun (WGS) entry which is preliminary data.</text>
</comment>
<evidence type="ECO:0000313" key="2">
    <source>
        <dbReference type="Proteomes" id="UP000220353"/>
    </source>
</evidence>
<dbReference type="AlphaFoldDB" id="A0A2A6M7G3"/>
<organism evidence="1 2">
    <name type="scientific">Rhizobium fredii</name>
    <name type="common">Sinorhizobium fredii</name>
    <dbReference type="NCBI Taxonomy" id="380"/>
    <lineage>
        <taxon>Bacteria</taxon>
        <taxon>Pseudomonadati</taxon>
        <taxon>Pseudomonadota</taxon>
        <taxon>Alphaproteobacteria</taxon>
        <taxon>Hyphomicrobiales</taxon>
        <taxon>Rhizobiaceae</taxon>
        <taxon>Sinorhizobium/Ensifer group</taxon>
        <taxon>Sinorhizobium</taxon>
    </lineage>
</organism>
<proteinExistence type="predicted"/>
<accession>A0A2A6M7G3</accession>
<sequence length="86" mass="9760">MLIQQLPDKPVPGAIIVKLYRYGDEVRGYVRQVTDPSEADMIFPGEEMEPEAAFRLARAHSRGDMPIYVELVEDVQWNPSWGTLIG</sequence>
<name>A0A2A6M7G3_RHIFR</name>
<dbReference type="EMBL" id="NWTC01000001">
    <property type="protein sequence ID" value="PDT50487.1"/>
    <property type="molecule type" value="Genomic_DNA"/>
</dbReference>
<evidence type="ECO:0000313" key="1">
    <source>
        <dbReference type="EMBL" id="PDT50487.1"/>
    </source>
</evidence>
<reference evidence="1 2" key="1">
    <citation type="submission" date="2017-09" db="EMBL/GenBank/DDBJ databases">
        <title>Comparative genomics of rhizobia isolated from Phaseolus vulgaris in China.</title>
        <authorList>
            <person name="Tong W."/>
        </authorList>
    </citation>
    <scope>NUCLEOTIDE SEQUENCE [LARGE SCALE GENOMIC DNA]</scope>
    <source>
        <strain evidence="1 2">PCH1</strain>
    </source>
</reference>
<dbReference type="RefSeq" id="WP_014332443.1">
    <property type="nucleotide sequence ID" value="NZ_JAZHFI010000011.1"/>
</dbReference>
<protein>
    <submittedName>
        <fullName evidence="1">Uncharacterized protein</fullName>
    </submittedName>
</protein>
<dbReference type="Proteomes" id="UP000220353">
    <property type="component" value="Unassembled WGS sequence"/>
</dbReference>
<gene>
    <name evidence="1" type="ORF">CO661_02415</name>
</gene>